<dbReference type="InterPro" id="IPR001279">
    <property type="entry name" value="Metallo-B-lactamas"/>
</dbReference>
<gene>
    <name evidence="5" type="ORF">GTA08_BOTSDO11747</name>
    <name evidence="4" type="ORF">GTA08_BOTSDO14121</name>
</gene>
<dbReference type="SUPFAM" id="SSF53254">
    <property type="entry name" value="Phosphoglycerate mutase-like"/>
    <property type="match status" value="1"/>
</dbReference>
<feature type="binding site" evidence="2">
    <location>
        <begin position="399"/>
        <end position="400"/>
    </location>
    <ligand>
        <name>substrate</name>
    </ligand>
</feature>
<accession>A0A8H4IUD4</accession>
<dbReference type="Proteomes" id="UP000572817">
    <property type="component" value="Unassembled WGS sequence"/>
</dbReference>
<dbReference type="AlphaFoldDB" id="A0A8H4IUD4"/>
<evidence type="ECO:0000256" key="1">
    <source>
        <dbReference type="PIRSR" id="PIRSR613078-1"/>
    </source>
</evidence>
<dbReference type="SMART" id="SM00849">
    <property type="entry name" value="Lactamase_B"/>
    <property type="match status" value="1"/>
</dbReference>
<feature type="binding site" evidence="2">
    <location>
        <begin position="475"/>
        <end position="478"/>
    </location>
    <ligand>
        <name>substrate</name>
    </ligand>
</feature>
<dbReference type="CDD" id="cd07067">
    <property type="entry name" value="HP_PGM_like"/>
    <property type="match status" value="1"/>
</dbReference>
<dbReference type="PANTHER" id="PTHR48100">
    <property type="entry name" value="BROAD-SPECIFICITY PHOSPHATASE YOR283W-RELATED"/>
    <property type="match status" value="1"/>
</dbReference>
<evidence type="ECO:0000259" key="3">
    <source>
        <dbReference type="SMART" id="SM00849"/>
    </source>
</evidence>
<proteinExistence type="predicted"/>
<dbReference type="GO" id="GO:0046390">
    <property type="term" value="P:ribose phosphate biosynthetic process"/>
    <property type="evidence" value="ECO:0007669"/>
    <property type="project" value="TreeGrafter"/>
</dbReference>
<keyword evidence="6" id="KW-1185">Reference proteome</keyword>
<evidence type="ECO:0000313" key="4">
    <source>
        <dbReference type="EMBL" id="KAF4307366.1"/>
    </source>
</evidence>
<name>A0A8H4IUD4_9PEZI</name>
<dbReference type="PANTHER" id="PTHR48100:SF15">
    <property type="entry name" value="SEDOHEPTULOSE 1,7-BISPHOSPHATASE"/>
    <property type="match status" value="1"/>
</dbReference>
<dbReference type="EMBL" id="WWBZ02000002">
    <property type="protein sequence ID" value="KAF4312848.1"/>
    <property type="molecule type" value="Genomic_DNA"/>
</dbReference>
<dbReference type="InterPro" id="IPR036866">
    <property type="entry name" value="RibonucZ/Hydroxyglut_hydro"/>
</dbReference>
<comment type="caution">
    <text evidence="4">The sequence shown here is derived from an EMBL/GenBank/DDBJ whole genome shotgun (WGS) entry which is preliminary data.</text>
</comment>
<dbReference type="InterPro" id="IPR050275">
    <property type="entry name" value="PGM_Phosphatase"/>
</dbReference>
<dbReference type="SUPFAM" id="SSF56281">
    <property type="entry name" value="Metallo-hydrolase/oxidoreductase"/>
    <property type="match status" value="1"/>
</dbReference>
<dbReference type="InterPro" id="IPR029033">
    <property type="entry name" value="His_PPase_superfam"/>
</dbReference>
<dbReference type="FunFam" id="3.40.50.1240:FF:000022">
    <property type="entry name" value="Phosphoglycerate mutase family protein"/>
    <property type="match status" value="1"/>
</dbReference>
<dbReference type="Gene3D" id="3.60.15.10">
    <property type="entry name" value="Ribonuclease Z/Hydroxyacylglutathione hydrolase-like"/>
    <property type="match status" value="1"/>
</dbReference>
<evidence type="ECO:0000313" key="5">
    <source>
        <dbReference type="EMBL" id="KAF4312848.1"/>
    </source>
</evidence>
<dbReference type="Pfam" id="PF00300">
    <property type="entry name" value="His_Phos_1"/>
    <property type="match status" value="1"/>
</dbReference>
<protein>
    <submittedName>
        <fullName evidence="4">Beta-lactamase-like protein</fullName>
    </submittedName>
</protein>
<reference evidence="4 6" key="1">
    <citation type="submission" date="2020-04" db="EMBL/GenBank/DDBJ databases">
        <title>Genome Assembly and Annotation of Botryosphaeria dothidea sdau 11-99, a Latent Pathogen of Apple Fruit Ring Rot in China.</title>
        <authorList>
            <person name="Yu C."/>
            <person name="Diao Y."/>
            <person name="Lu Q."/>
            <person name="Zhao J."/>
            <person name="Cui S."/>
            <person name="Peng C."/>
            <person name="He B."/>
            <person name="Liu H."/>
        </authorList>
    </citation>
    <scope>NUCLEOTIDE SEQUENCE [LARGE SCALE GENOMIC DNA]</scope>
    <source>
        <strain evidence="4">Sdau11-99</strain>
        <strain evidence="6">sdau11-99</strain>
    </source>
</reference>
<feature type="binding site" evidence="2">
    <location>
        <position position="443"/>
    </location>
    <ligand>
        <name>substrate</name>
    </ligand>
</feature>
<dbReference type="InterPro" id="IPR013078">
    <property type="entry name" value="His_Pase_superF_clade-1"/>
</dbReference>
<sequence length="608" mass="67662">MSGKPAKPPPSTSFAAARLNRTTFLITEDDSFEEHPYIYAKLHPRLPLLILSDTGCNSPRDQAVAISKLRTFLEESPVAANHGQPLNPRDQFGHPERQYFVIVTHCHYDHIGGLDQFPTIPLSDSLALERSTRGSDSASKPLSPCSIVASGHCESFINHHLDEHSLCKFHGLRPPKYRVSLWAKDGEALQLHGQKIDVTVLHTPGHTPDELAWYDHHERSLYVGDSFYERGPDAMPIIFPKEGNWVDYVASLAKLLRFVKHENEYMLADALNDYSDFYGVCRRVKLGCGHVTAQADAEEILEAVFALFERILAGKVPIRRSDTYRDEIYDTWIDGGEEARFAVRAPRRLAEEAQNPASRFHTTTTTTTTTTMSDKDAGTPRVYLARHGETEWTINGRYTGKTDLPLTARGEQQVLGSGRALVGAGKLIDPRKLARVYVSPRARAQRTYELLFPAAAAASPSAPSVSPTTTEALAEWDYGAYEGLLTKEIRAARAAKGLDAERPWDIWRDGCEGGESAEEVKARLDELIREIRTIQAPHMNGGETPADVVLVAHGHLLRAFTKRWLGYPLEFPLSMMLEPGGVGVLSYQHHNVEEPAFMLGMALPPQEE</sequence>
<organism evidence="4 6">
    <name type="scientific">Botryosphaeria dothidea</name>
    <dbReference type="NCBI Taxonomy" id="55169"/>
    <lineage>
        <taxon>Eukaryota</taxon>
        <taxon>Fungi</taxon>
        <taxon>Dikarya</taxon>
        <taxon>Ascomycota</taxon>
        <taxon>Pezizomycotina</taxon>
        <taxon>Dothideomycetes</taxon>
        <taxon>Dothideomycetes incertae sedis</taxon>
        <taxon>Botryosphaeriales</taxon>
        <taxon>Botryosphaeriaceae</taxon>
        <taxon>Botryosphaeria</taxon>
    </lineage>
</organism>
<feature type="active site" description="Tele-phosphohistidine intermediate" evidence="1">
    <location>
        <position position="387"/>
    </location>
</feature>
<dbReference type="SMART" id="SM00855">
    <property type="entry name" value="PGAM"/>
    <property type="match status" value="1"/>
</dbReference>
<dbReference type="Gene3D" id="3.40.50.1240">
    <property type="entry name" value="Phosphoglycerate mutase-like"/>
    <property type="match status" value="1"/>
</dbReference>
<feature type="domain" description="Metallo-beta-lactamase" evidence="3">
    <location>
        <begin position="20"/>
        <end position="271"/>
    </location>
</feature>
<dbReference type="GO" id="GO:0050278">
    <property type="term" value="F:sedoheptulose-bisphosphatase activity"/>
    <property type="evidence" value="ECO:0007669"/>
    <property type="project" value="TreeGrafter"/>
</dbReference>
<evidence type="ECO:0000256" key="2">
    <source>
        <dbReference type="PIRSR" id="PIRSR613078-2"/>
    </source>
</evidence>
<feature type="active site" description="Proton donor/acceptor" evidence="1">
    <location>
        <position position="475"/>
    </location>
</feature>
<evidence type="ECO:0000313" key="6">
    <source>
        <dbReference type="Proteomes" id="UP000572817"/>
    </source>
</evidence>
<dbReference type="EMBL" id="WWBZ02000028">
    <property type="protein sequence ID" value="KAF4307366.1"/>
    <property type="molecule type" value="Genomic_DNA"/>
</dbReference>
<dbReference type="OrthoDB" id="3341310at2759"/>
<dbReference type="Pfam" id="PF00753">
    <property type="entry name" value="Lactamase_B"/>
    <property type="match status" value="2"/>
</dbReference>